<dbReference type="AlphaFoldDB" id="A0A5B7G3S4"/>
<evidence type="ECO:0000313" key="2">
    <source>
        <dbReference type="Proteomes" id="UP000324222"/>
    </source>
</evidence>
<accession>A0A5B7G3S4</accession>
<protein>
    <submittedName>
        <fullName evidence="1">Uncharacterized protein</fullName>
    </submittedName>
</protein>
<dbReference type="EMBL" id="VSRR010010727">
    <property type="protein sequence ID" value="MPC52247.1"/>
    <property type="molecule type" value="Genomic_DNA"/>
</dbReference>
<reference evidence="1 2" key="1">
    <citation type="submission" date="2019-05" db="EMBL/GenBank/DDBJ databases">
        <title>Another draft genome of Portunus trituberculatus and its Hox gene families provides insights of decapod evolution.</title>
        <authorList>
            <person name="Jeong J.-H."/>
            <person name="Song I."/>
            <person name="Kim S."/>
            <person name="Choi T."/>
            <person name="Kim D."/>
            <person name="Ryu S."/>
            <person name="Kim W."/>
        </authorList>
    </citation>
    <scope>NUCLEOTIDE SEQUENCE [LARGE SCALE GENOMIC DNA]</scope>
    <source>
        <tissue evidence="1">Muscle</tissue>
    </source>
</reference>
<dbReference type="Proteomes" id="UP000324222">
    <property type="component" value="Unassembled WGS sequence"/>
</dbReference>
<proteinExistence type="predicted"/>
<sequence length="60" mass="6689">MEQEAGMKQEPLSFVIHCGAECDCELRADCMGCRNLSVKLHLHITNTFRTAAPETLPARN</sequence>
<comment type="caution">
    <text evidence="1">The sequence shown here is derived from an EMBL/GenBank/DDBJ whole genome shotgun (WGS) entry which is preliminary data.</text>
</comment>
<evidence type="ECO:0000313" key="1">
    <source>
        <dbReference type="EMBL" id="MPC52247.1"/>
    </source>
</evidence>
<gene>
    <name evidence="1" type="ORF">E2C01_046110</name>
</gene>
<organism evidence="1 2">
    <name type="scientific">Portunus trituberculatus</name>
    <name type="common">Swimming crab</name>
    <name type="synonym">Neptunus trituberculatus</name>
    <dbReference type="NCBI Taxonomy" id="210409"/>
    <lineage>
        <taxon>Eukaryota</taxon>
        <taxon>Metazoa</taxon>
        <taxon>Ecdysozoa</taxon>
        <taxon>Arthropoda</taxon>
        <taxon>Crustacea</taxon>
        <taxon>Multicrustacea</taxon>
        <taxon>Malacostraca</taxon>
        <taxon>Eumalacostraca</taxon>
        <taxon>Eucarida</taxon>
        <taxon>Decapoda</taxon>
        <taxon>Pleocyemata</taxon>
        <taxon>Brachyura</taxon>
        <taxon>Eubrachyura</taxon>
        <taxon>Portunoidea</taxon>
        <taxon>Portunidae</taxon>
        <taxon>Portuninae</taxon>
        <taxon>Portunus</taxon>
    </lineage>
</organism>
<keyword evidence="2" id="KW-1185">Reference proteome</keyword>
<name>A0A5B7G3S4_PORTR</name>